<dbReference type="InterPro" id="IPR042007">
    <property type="entry name" value="Sortase_A"/>
</dbReference>
<gene>
    <name evidence="5" type="ORF">NCTC10815_01141</name>
</gene>
<organism evidence="5 6">
    <name type="scientific">Listeria grayi</name>
    <name type="common">Listeria murrayi</name>
    <dbReference type="NCBI Taxonomy" id="1641"/>
    <lineage>
        <taxon>Bacteria</taxon>
        <taxon>Bacillati</taxon>
        <taxon>Bacillota</taxon>
        <taxon>Bacilli</taxon>
        <taxon>Bacillales</taxon>
        <taxon>Listeriaceae</taxon>
        <taxon>Listeria</taxon>
    </lineage>
</organism>
<dbReference type="SUPFAM" id="SSF63817">
    <property type="entry name" value="Sortase"/>
    <property type="match status" value="1"/>
</dbReference>
<dbReference type="RefSeq" id="WP_115345766.1">
    <property type="nucleotide sequence ID" value="NZ_UGPG01000001.1"/>
</dbReference>
<dbReference type="Proteomes" id="UP000254879">
    <property type="component" value="Unassembled WGS sequence"/>
</dbReference>
<dbReference type="AlphaFoldDB" id="A0A378MJB7"/>
<evidence type="ECO:0000313" key="5">
    <source>
        <dbReference type="EMBL" id="STY43835.1"/>
    </source>
</evidence>
<proteinExistence type="predicted"/>
<name>A0A378MJB7_LISGR</name>
<keyword evidence="3" id="KW-0788">Thiol protease</keyword>
<dbReference type="Pfam" id="PF04203">
    <property type="entry name" value="Sortase"/>
    <property type="match status" value="1"/>
</dbReference>
<sequence length="221" mass="24453">MVKKIIAIILLIIGVLLILSPFLKNEIVKYTSQHNKITAFTAKDIEKNNQKKAEFDYDSVQLPSMRNVAEGAMKFDKKAVVGAIAIPSVDIDLLILKGTNTANLLAGATTMKQEQKMGAGNYALAGHHMRRESILFGPLMQVKAGTKVYLSDQKYIYTYTIDSTEIIPDTNVEVLDETKEATITLITCDKPTETDKRFVATGKLTKKEAIADSSASKYFQE</sequence>
<evidence type="ECO:0000256" key="4">
    <source>
        <dbReference type="PIRSR" id="PIRSR605754-1"/>
    </source>
</evidence>
<dbReference type="NCBIfam" id="TIGR01076">
    <property type="entry name" value="sortase_fam"/>
    <property type="match status" value="1"/>
</dbReference>
<dbReference type="InterPro" id="IPR005754">
    <property type="entry name" value="Sortase"/>
</dbReference>
<keyword evidence="2" id="KW-0378">Hydrolase</keyword>
<dbReference type="GO" id="GO:0008234">
    <property type="term" value="F:cysteine-type peptidase activity"/>
    <property type="evidence" value="ECO:0007669"/>
    <property type="project" value="UniProtKB-KW"/>
</dbReference>
<dbReference type="GO" id="GO:0006508">
    <property type="term" value="P:proteolysis"/>
    <property type="evidence" value="ECO:0007669"/>
    <property type="project" value="UniProtKB-KW"/>
</dbReference>
<feature type="active site" description="Proton donor/acceptor" evidence="4">
    <location>
        <position position="127"/>
    </location>
</feature>
<protein>
    <submittedName>
        <fullName evidence="5">Sortase (Surface protein transpeptidase)</fullName>
    </submittedName>
</protein>
<evidence type="ECO:0000256" key="2">
    <source>
        <dbReference type="ARBA" id="ARBA00022801"/>
    </source>
</evidence>
<feature type="active site" description="Acyl-thioester intermediate" evidence="4">
    <location>
        <position position="188"/>
    </location>
</feature>
<reference evidence="5 6" key="1">
    <citation type="submission" date="2018-06" db="EMBL/GenBank/DDBJ databases">
        <authorList>
            <consortium name="Pathogen Informatics"/>
            <person name="Doyle S."/>
        </authorList>
    </citation>
    <scope>NUCLEOTIDE SEQUENCE [LARGE SCALE GENOMIC DNA]</scope>
    <source>
        <strain evidence="6">NCTC 10815</strain>
    </source>
</reference>
<dbReference type="CDD" id="cd06165">
    <property type="entry name" value="Sortase_A"/>
    <property type="match status" value="1"/>
</dbReference>
<dbReference type="InterPro" id="IPR023365">
    <property type="entry name" value="Sortase_dom-sf"/>
</dbReference>
<keyword evidence="1" id="KW-0645">Protease</keyword>
<evidence type="ECO:0000256" key="1">
    <source>
        <dbReference type="ARBA" id="ARBA00022670"/>
    </source>
</evidence>
<dbReference type="EMBL" id="UGPG01000001">
    <property type="protein sequence ID" value="STY43835.1"/>
    <property type="molecule type" value="Genomic_DNA"/>
</dbReference>
<accession>A0A378MJB7</accession>
<evidence type="ECO:0000256" key="3">
    <source>
        <dbReference type="ARBA" id="ARBA00022807"/>
    </source>
</evidence>
<dbReference type="Gene3D" id="2.40.260.10">
    <property type="entry name" value="Sortase"/>
    <property type="match status" value="1"/>
</dbReference>
<evidence type="ECO:0000313" key="6">
    <source>
        <dbReference type="Proteomes" id="UP000254879"/>
    </source>
</evidence>